<dbReference type="Pfam" id="PF00665">
    <property type="entry name" value="rve"/>
    <property type="match status" value="1"/>
</dbReference>
<dbReference type="AlphaFoldDB" id="A0ABD2JG55"/>
<evidence type="ECO:0000313" key="3">
    <source>
        <dbReference type="EMBL" id="KAL3089566.1"/>
    </source>
</evidence>
<evidence type="ECO:0000256" key="1">
    <source>
        <dbReference type="SAM" id="MobiDB-lite"/>
    </source>
</evidence>
<dbReference type="PANTHER" id="PTHR37984:SF5">
    <property type="entry name" value="PROTEIN NYNRIN-LIKE"/>
    <property type="match status" value="1"/>
</dbReference>
<dbReference type="InterPro" id="IPR012337">
    <property type="entry name" value="RNaseH-like_sf"/>
</dbReference>
<dbReference type="SUPFAM" id="SSF53098">
    <property type="entry name" value="Ribonuclease H-like"/>
    <property type="match status" value="1"/>
</dbReference>
<dbReference type="InterPro" id="IPR001584">
    <property type="entry name" value="Integrase_cat-core"/>
</dbReference>
<feature type="compositionally biased region" description="Polar residues" evidence="1">
    <location>
        <begin position="148"/>
        <end position="196"/>
    </location>
</feature>
<feature type="domain" description="Integrase catalytic" evidence="2">
    <location>
        <begin position="1"/>
        <end position="81"/>
    </location>
</feature>
<dbReference type="Gene3D" id="3.30.420.10">
    <property type="entry name" value="Ribonuclease H-like superfamily/Ribonuclease H"/>
    <property type="match status" value="1"/>
</dbReference>
<dbReference type="InterPro" id="IPR036397">
    <property type="entry name" value="RNaseH_sf"/>
</dbReference>
<dbReference type="Proteomes" id="UP001620645">
    <property type="component" value="Unassembled WGS sequence"/>
</dbReference>
<reference evidence="3 4" key="1">
    <citation type="submission" date="2024-10" db="EMBL/GenBank/DDBJ databases">
        <authorList>
            <person name="Kim D."/>
        </authorList>
    </citation>
    <scope>NUCLEOTIDE SEQUENCE [LARGE SCALE GENOMIC DNA]</scope>
    <source>
        <strain evidence="3">Taebaek</strain>
    </source>
</reference>
<name>A0ABD2JG55_HETSC</name>
<comment type="caution">
    <text evidence="3">The sequence shown here is derived from an EMBL/GenBank/DDBJ whole genome shotgun (WGS) entry which is preliminary data.</text>
</comment>
<protein>
    <recommendedName>
        <fullName evidence="2">Integrase catalytic domain-containing protein</fullName>
    </recommendedName>
</protein>
<dbReference type="PROSITE" id="PS50994">
    <property type="entry name" value="INTEGRASE"/>
    <property type="match status" value="1"/>
</dbReference>
<evidence type="ECO:0000313" key="4">
    <source>
        <dbReference type="Proteomes" id="UP001620645"/>
    </source>
</evidence>
<proteinExistence type="predicted"/>
<dbReference type="PANTHER" id="PTHR37984">
    <property type="entry name" value="PROTEIN CBG26694"/>
    <property type="match status" value="1"/>
</dbReference>
<dbReference type="EMBL" id="JBICCN010000144">
    <property type="protein sequence ID" value="KAL3089566.1"/>
    <property type="molecule type" value="Genomic_DNA"/>
</dbReference>
<feature type="region of interest" description="Disordered" evidence="1">
    <location>
        <begin position="148"/>
        <end position="205"/>
    </location>
</feature>
<organism evidence="3 4">
    <name type="scientific">Heterodera schachtii</name>
    <name type="common">Sugarbeet cyst nematode worm</name>
    <name type="synonym">Tylenchus schachtii</name>
    <dbReference type="NCBI Taxonomy" id="97005"/>
    <lineage>
        <taxon>Eukaryota</taxon>
        <taxon>Metazoa</taxon>
        <taxon>Ecdysozoa</taxon>
        <taxon>Nematoda</taxon>
        <taxon>Chromadorea</taxon>
        <taxon>Rhabditida</taxon>
        <taxon>Tylenchina</taxon>
        <taxon>Tylenchomorpha</taxon>
        <taxon>Tylenchoidea</taxon>
        <taxon>Heteroderidae</taxon>
        <taxon>Heteroderinae</taxon>
        <taxon>Heterodera</taxon>
    </lineage>
</organism>
<evidence type="ECO:0000259" key="2">
    <source>
        <dbReference type="PROSITE" id="PS50994"/>
    </source>
</evidence>
<accession>A0ABD2JG55</accession>
<gene>
    <name evidence="3" type="ORF">niasHS_006950</name>
</gene>
<sequence>MNVVCWFTKFVISVPVPDAKSTTLVNAFLTNCYLKFGGCTKLITDNATAFTSEFFREFCAMLYISKRYAIPHWSQGKDFDEHLEAATFCYNTAVHQSTGETPFFLMVVHINQLKKSFDGLGPACTVPELTENEKDALLGAQAEELQNQPGYSYTPNSNPDFASSENPQMPSDSNIAPETSENATNPQPSYGLQNRMSLRRPHKFD</sequence>
<keyword evidence="4" id="KW-1185">Reference proteome</keyword>
<dbReference type="InterPro" id="IPR050951">
    <property type="entry name" value="Retrovirus_Pol_polyprotein"/>
</dbReference>